<reference evidence="1" key="1">
    <citation type="submission" date="2020-12" db="EMBL/GenBank/DDBJ databases">
        <title>WGS assembly of Carya illinoinensis cv. Pawnee.</title>
        <authorList>
            <person name="Platts A."/>
            <person name="Shu S."/>
            <person name="Wright S."/>
            <person name="Barry K."/>
            <person name="Edger P."/>
            <person name="Pires J.C."/>
            <person name="Schmutz J."/>
        </authorList>
    </citation>
    <scope>NUCLEOTIDE SEQUENCE</scope>
    <source>
        <tissue evidence="1">Leaf</tissue>
    </source>
</reference>
<evidence type="ECO:0000313" key="2">
    <source>
        <dbReference type="Proteomes" id="UP000811609"/>
    </source>
</evidence>
<organism evidence="1 2">
    <name type="scientific">Carya illinoinensis</name>
    <name type="common">Pecan</name>
    <dbReference type="NCBI Taxonomy" id="32201"/>
    <lineage>
        <taxon>Eukaryota</taxon>
        <taxon>Viridiplantae</taxon>
        <taxon>Streptophyta</taxon>
        <taxon>Embryophyta</taxon>
        <taxon>Tracheophyta</taxon>
        <taxon>Spermatophyta</taxon>
        <taxon>Magnoliopsida</taxon>
        <taxon>eudicotyledons</taxon>
        <taxon>Gunneridae</taxon>
        <taxon>Pentapetalae</taxon>
        <taxon>rosids</taxon>
        <taxon>fabids</taxon>
        <taxon>Fagales</taxon>
        <taxon>Juglandaceae</taxon>
        <taxon>Carya</taxon>
    </lineage>
</organism>
<proteinExistence type="predicted"/>
<comment type="caution">
    <text evidence="1">The sequence shown here is derived from an EMBL/GenBank/DDBJ whole genome shotgun (WGS) entry which is preliminary data.</text>
</comment>
<keyword evidence="2" id="KW-1185">Reference proteome</keyword>
<name>A0A8T1QMB5_CARIL</name>
<sequence length="39" mass="4554">MKITFTYVVQLQNAKYCSQSTGEKWDIWLLLDNYGGTHT</sequence>
<evidence type="ECO:0000313" key="1">
    <source>
        <dbReference type="EMBL" id="KAG6655706.1"/>
    </source>
</evidence>
<protein>
    <submittedName>
        <fullName evidence="1">Uncharacterized protein</fullName>
    </submittedName>
</protein>
<dbReference type="Proteomes" id="UP000811609">
    <property type="component" value="Chromosome 5"/>
</dbReference>
<accession>A0A8T1QMB5</accession>
<gene>
    <name evidence="1" type="ORF">CIPAW_05G234100</name>
</gene>
<dbReference type="AlphaFoldDB" id="A0A8T1QMB5"/>
<dbReference type="EMBL" id="CM031813">
    <property type="protein sequence ID" value="KAG6655706.1"/>
    <property type="molecule type" value="Genomic_DNA"/>
</dbReference>